<feature type="non-terminal residue" evidence="2">
    <location>
        <position position="65"/>
    </location>
</feature>
<dbReference type="Proteomes" id="UP001597468">
    <property type="component" value="Unassembled WGS sequence"/>
</dbReference>
<dbReference type="PROSITE" id="PS51257">
    <property type="entry name" value="PROKAR_LIPOPROTEIN"/>
    <property type="match status" value="1"/>
</dbReference>
<evidence type="ECO:0000256" key="1">
    <source>
        <dbReference type="SAM" id="SignalP"/>
    </source>
</evidence>
<feature type="signal peptide" evidence="1">
    <location>
        <begin position="1"/>
        <end position="26"/>
    </location>
</feature>
<keyword evidence="3" id="KW-1185">Reference proteome</keyword>
<comment type="caution">
    <text evidence="2">The sequence shown here is derived from an EMBL/GenBank/DDBJ whole genome shotgun (WGS) entry which is preliminary data.</text>
</comment>
<keyword evidence="1" id="KW-0732">Signal</keyword>
<gene>
    <name evidence="2" type="ORF">ACFSTG_15140</name>
</gene>
<reference evidence="3" key="1">
    <citation type="journal article" date="2019" name="Int. J. Syst. Evol. Microbiol.">
        <title>The Global Catalogue of Microorganisms (GCM) 10K type strain sequencing project: providing services to taxonomists for standard genome sequencing and annotation.</title>
        <authorList>
            <consortium name="The Broad Institute Genomics Platform"/>
            <consortium name="The Broad Institute Genome Sequencing Center for Infectious Disease"/>
            <person name="Wu L."/>
            <person name="Ma J."/>
        </authorList>
    </citation>
    <scope>NUCLEOTIDE SEQUENCE [LARGE SCALE GENOMIC DNA]</scope>
    <source>
        <strain evidence="3">KCTC 42585</strain>
    </source>
</reference>
<evidence type="ECO:0000313" key="2">
    <source>
        <dbReference type="EMBL" id="MFD2519243.1"/>
    </source>
</evidence>
<protein>
    <submittedName>
        <fullName evidence="2">Uncharacterized protein</fullName>
    </submittedName>
</protein>
<accession>A0ABW5J289</accession>
<feature type="chain" id="PRO_5047187736" evidence="1">
    <location>
        <begin position="27"/>
        <end position="65"/>
    </location>
</feature>
<name>A0ABW5J289_9FLAO</name>
<proteinExistence type="predicted"/>
<evidence type="ECO:0000313" key="3">
    <source>
        <dbReference type="Proteomes" id="UP001597468"/>
    </source>
</evidence>
<organism evidence="2 3">
    <name type="scientific">Salinimicrobium flavum</name>
    <dbReference type="NCBI Taxonomy" id="1737065"/>
    <lineage>
        <taxon>Bacteria</taxon>
        <taxon>Pseudomonadati</taxon>
        <taxon>Bacteroidota</taxon>
        <taxon>Flavobacteriia</taxon>
        <taxon>Flavobacteriales</taxon>
        <taxon>Flavobacteriaceae</taxon>
        <taxon>Salinimicrobium</taxon>
    </lineage>
</organism>
<dbReference type="EMBL" id="JBHULT010000016">
    <property type="protein sequence ID" value="MFD2519243.1"/>
    <property type="molecule type" value="Genomic_DNA"/>
</dbReference>
<sequence>MRNFKIYLSFLAVFALLFTSCSKDDAAGDNSGEKATLSFGAIVNDLANKSTNKQSDVDDLPVCSD</sequence>
<dbReference type="RefSeq" id="WP_380755151.1">
    <property type="nucleotide sequence ID" value="NZ_JBHULT010000016.1"/>
</dbReference>